<keyword evidence="2" id="KW-0813">Transport</keyword>
<comment type="caution">
    <text evidence="7">The sequence shown here is derived from an EMBL/GenBank/DDBJ whole genome shotgun (WGS) entry which is preliminary data.</text>
</comment>
<feature type="domain" description="ABC transporter" evidence="6">
    <location>
        <begin position="9"/>
        <end position="238"/>
    </location>
</feature>
<dbReference type="Pfam" id="PF00005">
    <property type="entry name" value="ABC_tran"/>
    <property type="match status" value="1"/>
</dbReference>
<dbReference type="Gene3D" id="3.40.50.300">
    <property type="entry name" value="P-loop containing nucleotide triphosphate hydrolases"/>
    <property type="match status" value="1"/>
</dbReference>
<evidence type="ECO:0000256" key="3">
    <source>
        <dbReference type="ARBA" id="ARBA00022741"/>
    </source>
</evidence>
<dbReference type="SUPFAM" id="SSF52540">
    <property type="entry name" value="P-loop containing nucleoside triphosphate hydrolases"/>
    <property type="match status" value="1"/>
</dbReference>
<comment type="similarity">
    <text evidence="1">Belongs to the ABC transporter superfamily.</text>
</comment>
<name>A0A7Y0EQZ9_9BIFI</name>
<evidence type="ECO:0000259" key="6">
    <source>
        <dbReference type="PROSITE" id="PS50893"/>
    </source>
</evidence>
<dbReference type="GO" id="GO:0005524">
    <property type="term" value="F:ATP binding"/>
    <property type="evidence" value="ECO:0007669"/>
    <property type="project" value="UniProtKB-KW"/>
</dbReference>
<dbReference type="GO" id="GO:0015658">
    <property type="term" value="F:branched-chain amino acid transmembrane transporter activity"/>
    <property type="evidence" value="ECO:0007669"/>
    <property type="project" value="TreeGrafter"/>
</dbReference>
<organism evidence="7 8">
    <name type="scientific">Bifidobacterium oedipodis</name>
    <dbReference type="NCBI Taxonomy" id="2675322"/>
    <lineage>
        <taxon>Bacteria</taxon>
        <taxon>Bacillati</taxon>
        <taxon>Actinomycetota</taxon>
        <taxon>Actinomycetes</taxon>
        <taxon>Bifidobacteriales</taxon>
        <taxon>Bifidobacteriaceae</taxon>
        <taxon>Bifidobacterium</taxon>
    </lineage>
</organism>
<dbReference type="GO" id="GO:0016887">
    <property type="term" value="F:ATP hydrolysis activity"/>
    <property type="evidence" value="ECO:0007669"/>
    <property type="project" value="InterPro"/>
</dbReference>
<dbReference type="InterPro" id="IPR027417">
    <property type="entry name" value="P-loop_NTPase"/>
</dbReference>
<keyword evidence="4 7" id="KW-0067">ATP-binding</keyword>
<protein>
    <submittedName>
        <fullName evidence="7">Urea ABC transporter ATP-binding protein</fullName>
    </submittedName>
</protein>
<reference evidence="7 8" key="1">
    <citation type="submission" date="2020-02" db="EMBL/GenBank/DDBJ databases">
        <title>Characterization of phylogenetic diversity of novel bifidobacterial species isolated in Czech ZOOs.</title>
        <authorList>
            <person name="Lugli G.A."/>
            <person name="Vera N.B."/>
            <person name="Ventura M."/>
        </authorList>
    </citation>
    <scope>NUCLEOTIDE SEQUENCE [LARGE SCALE GENOMIC DNA]</scope>
    <source>
        <strain evidence="7 8">DSM 109957</strain>
    </source>
</reference>
<dbReference type="SMART" id="SM00382">
    <property type="entry name" value="AAA"/>
    <property type="match status" value="1"/>
</dbReference>
<evidence type="ECO:0000256" key="4">
    <source>
        <dbReference type="ARBA" id="ARBA00022840"/>
    </source>
</evidence>
<dbReference type="InterPro" id="IPR052156">
    <property type="entry name" value="BCAA_Transport_ATP-bd_LivF"/>
</dbReference>
<evidence type="ECO:0000256" key="2">
    <source>
        <dbReference type="ARBA" id="ARBA00022448"/>
    </source>
</evidence>
<dbReference type="Proteomes" id="UP000532194">
    <property type="component" value="Unassembled WGS sequence"/>
</dbReference>
<keyword evidence="5" id="KW-0029">Amino-acid transport</keyword>
<gene>
    <name evidence="7" type="ORF">G1C95_1980</name>
</gene>
<dbReference type="PANTHER" id="PTHR43820">
    <property type="entry name" value="HIGH-AFFINITY BRANCHED-CHAIN AMINO ACID TRANSPORT ATP-BINDING PROTEIN LIVF"/>
    <property type="match status" value="1"/>
</dbReference>
<evidence type="ECO:0000313" key="7">
    <source>
        <dbReference type="EMBL" id="NMM94792.1"/>
    </source>
</evidence>
<proteinExistence type="inferred from homology"/>
<dbReference type="CDD" id="cd03224">
    <property type="entry name" value="ABC_TM1139_LivF_branched"/>
    <property type="match status" value="1"/>
</dbReference>
<dbReference type="PANTHER" id="PTHR43820:SF5">
    <property type="entry name" value="HIGH-AFFINITY BRANCHED-CHAIN AMINO ACID TRANSPORT ATP-BINDING PROTEIN"/>
    <property type="match status" value="1"/>
</dbReference>
<dbReference type="RefSeq" id="WP_240947530.1">
    <property type="nucleotide sequence ID" value="NZ_JAAIII010000006.1"/>
</dbReference>
<keyword evidence="8" id="KW-1185">Reference proteome</keyword>
<dbReference type="InterPro" id="IPR003439">
    <property type="entry name" value="ABC_transporter-like_ATP-bd"/>
</dbReference>
<evidence type="ECO:0000256" key="1">
    <source>
        <dbReference type="ARBA" id="ARBA00005417"/>
    </source>
</evidence>
<dbReference type="EMBL" id="JAAIII010000006">
    <property type="protein sequence ID" value="NMM94792.1"/>
    <property type="molecule type" value="Genomic_DNA"/>
</dbReference>
<accession>A0A7Y0EQZ9</accession>
<dbReference type="InterPro" id="IPR003593">
    <property type="entry name" value="AAA+_ATPase"/>
</dbReference>
<keyword evidence="3" id="KW-0547">Nucleotide-binding</keyword>
<evidence type="ECO:0000313" key="8">
    <source>
        <dbReference type="Proteomes" id="UP000532194"/>
    </source>
</evidence>
<dbReference type="AlphaFoldDB" id="A0A7Y0EQZ9"/>
<dbReference type="GO" id="GO:0015807">
    <property type="term" value="P:L-amino acid transport"/>
    <property type="evidence" value="ECO:0007669"/>
    <property type="project" value="TreeGrafter"/>
</dbReference>
<sequence>MTDANQPMLSVQGLSTGYGKVTVINDISFAVDPGQWVSIVGNNGAGKTTLLKAVLGLLPVSSGKLVFDGNDMTKAAPNQRIRAGMAFVPQGQQSFGTMTVDENLHVVADRFGVESAERYEEAVEAFPVLKEFRDRRAGLLSGGQRQQLAIARALITRPKLMILDEPTEGIQPNIVADIQCSIRSMSEDKGIGVILVEQKVQFAVERADRYYVLAAGRFIAAGDGGPAAVAEAKESMRV</sequence>
<dbReference type="PROSITE" id="PS50893">
    <property type="entry name" value="ABC_TRANSPORTER_2"/>
    <property type="match status" value="1"/>
</dbReference>
<evidence type="ECO:0000256" key="5">
    <source>
        <dbReference type="ARBA" id="ARBA00022970"/>
    </source>
</evidence>